<organism evidence="1 2">
    <name type="scientific">Vitis vinifera</name>
    <name type="common">Grape</name>
    <dbReference type="NCBI Taxonomy" id="29760"/>
    <lineage>
        <taxon>Eukaryota</taxon>
        <taxon>Viridiplantae</taxon>
        <taxon>Streptophyta</taxon>
        <taxon>Embryophyta</taxon>
        <taxon>Tracheophyta</taxon>
        <taxon>Spermatophyta</taxon>
        <taxon>Magnoliopsida</taxon>
        <taxon>eudicotyledons</taxon>
        <taxon>Gunneridae</taxon>
        <taxon>Pentapetalae</taxon>
        <taxon>rosids</taxon>
        <taxon>Vitales</taxon>
        <taxon>Vitaceae</taxon>
        <taxon>Viteae</taxon>
        <taxon>Vitis</taxon>
    </lineage>
</organism>
<protein>
    <submittedName>
        <fullName evidence="1">Uncharacterized protein</fullName>
    </submittedName>
</protein>
<accession>A0ABY9DC32</accession>
<gene>
    <name evidence="1" type="ORF">VitviT2T_023134</name>
</gene>
<sequence>MVVPGRTIGDSDLLSSRPDVVFKHGVLICPSEQVVHHFWQLLREILKEQCARIDASLEDLQDGVHTVGLHLEHNLFEPFHEVSKGLILLHLDVLYGAYVLLMTS</sequence>
<dbReference type="Proteomes" id="UP001227230">
    <property type="component" value="Chromosome 15"/>
</dbReference>
<dbReference type="EMBL" id="CP126662">
    <property type="protein sequence ID" value="WKA05152.1"/>
    <property type="molecule type" value="Genomic_DNA"/>
</dbReference>
<name>A0ABY9DC32_VITVI</name>
<proteinExistence type="predicted"/>
<reference evidence="1 2" key="1">
    <citation type="journal article" date="2023" name="Hortic Res">
        <title>The complete reference genome for grapevine (Vitis vinifera L.) genetics and breeding.</title>
        <authorList>
            <person name="Shi X."/>
            <person name="Cao S."/>
            <person name="Wang X."/>
            <person name="Huang S."/>
            <person name="Wang Y."/>
            <person name="Liu Z."/>
            <person name="Liu W."/>
            <person name="Leng X."/>
            <person name="Peng Y."/>
            <person name="Wang N."/>
            <person name="Wang Y."/>
            <person name="Ma Z."/>
            <person name="Xu X."/>
            <person name="Zhang F."/>
            <person name="Xue H."/>
            <person name="Zhong H."/>
            <person name="Wang Y."/>
            <person name="Zhang K."/>
            <person name="Velt A."/>
            <person name="Avia K."/>
            <person name="Holtgrawe D."/>
            <person name="Grimplet J."/>
            <person name="Matus J.T."/>
            <person name="Ware D."/>
            <person name="Wu X."/>
            <person name="Wang H."/>
            <person name="Liu C."/>
            <person name="Fang Y."/>
            <person name="Rustenholz C."/>
            <person name="Cheng Z."/>
            <person name="Xiao H."/>
            <person name="Zhou Y."/>
        </authorList>
    </citation>
    <scope>NUCLEOTIDE SEQUENCE [LARGE SCALE GENOMIC DNA]</scope>
    <source>
        <strain evidence="2">cv. Pinot noir / PN40024</strain>
        <tissue evidence="1">Leaf</tissue>
    </source>
</reference>
<evidence type="ECO:0000313" key="1">
    <source>
        <dbReference type="EMBL" id="WKA05152.1"/>
    </source>
</evidence>
<evidence type="ECO:0000313" key="2">
    <source>
        <dbReference type="Proteomes" id="UP001227230"/>
    </source>
</evidence>
<keyword evidence="2" id="KW-1185">Reference proteome</keyword>